<keyword evidence="5 6" id="KW-0472">Membrane</keyword>
<gene>
    <name evidence="7" type="ORF">FisN_12Lh288</name>
</gene>
<protein>
    <recommendedName>
        <fullName evidence="6">Choline transporter-like protein</fullName>
    </recommendedName>
</protein>
<dbReference type="InParanoid" id="A0A1Z5JM75"/>
<dbReference type="GO" id="GO:0022857">
    <property type="term" value="F:transmembrane transporter activity"/>
    <property type="evidence" value="ECO:0007669"/>
    <property type="project" value="UniProtKB-UniRule"/>
</dbReference>
<comment type="similarity">
    <text evidence="2 6">Belongs to the CTL (choline transporter-like) family.</text>
</comment>
<feature type="transmembrane region" description="Helical" evidence="6">
    <location>
        <begin position="80"/>
        <end position="105"/>
    </location>
</feature>
<feature type="transmembrane region" description="Helical" evidence="6">
    <location>
        <begin position="141"/>
        <end position="159"/>
    </location>
</feature>
<keyword evidence="4 6" id="KW-1133">Transmembrane helix</keyword>
<evidence type="ECO:0000256" key="6">
    <source>
        <dbReference type="RuleBase" id="RU368066"/>
    </source>
</evidence>
<evidence type="ECO:0000313" key="8">
    <source>
        <dbReference type="Proteomes" id="UP000198406"/>
    </source>
</evidence>
<dbReference type="EMBL" id="BDSP01000087">
    <property type="protein sequence ID" value="GAX15016.1"/>
    <property type="molecule type" value="Genomic_DNA"/>
</dbReference>
<sequence length="466" mass="50827">MSNVPIIQGVSVSEPYQSSQVPYHAASSDYAAAESTHLRPTPNHQFQDVLWAVAFYVHLFIVVFMIFAGLQSSEGINSGAYGGIVFTVSVTGVTAVGFSMAALSFMMKNAESLVQTALYFSVASSLAVGIVGFMAGSMLMGVLGLVSFAIGICYARLVWSRIPFAAVNLKTALTAVQQNLGLTGISFVFTGLAFVWTLLWFLGLGNYLKGENVAMIFFLFLSYYWVHQVLQNTMHVTTAGTVATWWFVPDEATSWFSQAQRDSLYRALTSSFGSICFGSFLVAIVQALRALEQYTRDERDYQFLTCIIQCILACIESFIEYINRWAYVYIGMYGFSYLEAGKNVVELFQNKGWTVVITDDLAANVLSLIALSIGLASGIVGLVLGYMSPNMFVSLGYEEAHGPAFFVGLLVGFLFASVILSVVGSAINTVIVCYAEDPAAFQANHPQLATAMREAWIQAWPGISMV</sequence>
<comment type="caution">
    <text evidence="7">The sequence shown here is derived from an EMBL/GenBank/DDBJ whole genome shotgun (WGS) entry which is preliminary data.</text>
</comment>
<dbReference type="GO" id="GO:0005886">
    <property type="term" value="C:plasma membrane"/>
    <property type="evidence" value="ECO:0007669"/>
    <property type="project" value="UniProtKB-SubCell"/>
</dbReference>
<proteinExistence type="inferred from homology"/>
<evidence type="ECO:0000256" key="3">
    <source>
        <dbReference type="ARBA" id="ARBA00022692"/>
    </source>
</evidence>
<evidence type="ECO:0000313" key="7">
    <source>
        <dbReference type="EMBL" id="GAX15016.1"/>
    </source>
</evidence>
<comment type="subcellular location">
    <subcellularLocation>
        <location evidence="6">Cell membrane</location>
        <topology evidence="6">Multi-pass membrane protein</topology>
    </subcellularLocation>
    <subcellularLocation>
        <location evidence="1">Membrane</location>
        <topology evidence="1">Multi-pass membrane protein</topology>
    </subcellularLocation>
</comment>
<dbReference type="Proteomes" id="UP000198406">
    <property type="component" value="Unassembled WGS sequence"/>
</dbReference>
<dbReference type="PANTHER" id="PTHR12385:SF4">
    <property type="entry name" value="PROTEIN PNS1"/>
    <property type="match status" value="1"/>
</dbReference>
<evidence type="ECO:0000256" key="5">
    <source>
        <dbReference type="ARBA" id="ARBA00023136"/>
    </source>
</evidence>
<reference evidence="7 8" key="1">
    <citation type="journal article" date="2015" name="Plant Cell">
        <title>Oil accumulation by the oleaginous diatom Fistulifera solaris as revealed by the genome and transcriptome.</title>
        <authorList>
            <person name="Tanaka T."/>
            <person name="Maeda Y."/>
            <person name="Veluchamy A."/>
            <person name="Tanaka M."/>
            <person name="Abida H."/>
            <person name="Marechal E."/>
            <person name="Bowler C."/>
            <person name="Muto M."/>
            <person name="Sunaga Y."/>
            <person name="Tanaka M."/>
            <person name="Yoshino T."/>
            <person name="Taniguchi T."/>
            <person name="Fukuda Y."/>
            <person name="Nemoto M."/>
            <person name="Matsumoto M."/>
            <person name="Wong P.S."/>
            <person name="Aburatani S."/>
            <person name="Fujibuchi W."/>
        </authorList>
    </citation>
    <scope>NUCLEOTIDE SEQUENCE [LARGE SCALE GENOMIC DNA]</scope>
    <source>
        <strain evidence="7 8">JPCC DA0580</strain>
    </source>
</reference>
<dbReference type="Pfam" id="PF04515">
    <property type="entry name" value="Choline_transpo"/>
    <property type="match status" value="1"/>
</dbReference>
<feature type="transmembrane region" description="Helical" evidence="6">
    <location>
        <begin position="117"/>
        <end position="135"/>
    </location>
</feature>
<evidence type="ECO:0000256" key="1">
    <source>
        <dbReference type="ARBA" id="ARBA00004141"/>
    </source>
</evidence>
<feature type="transmembrane region" description="Helical" evidence="6">
    <location>
        <begin position="207"/>
        <end position="226"/>
    </location>
</feature>
<evidence type="ECO:0000256" key="2">
    <source>
        <dbReference type="ARBA" id="ARBA00007168"/>
    </source>
</evidence>
<dbReference type="OrthoDB" id="44736at2759"/>
<feature type="transmembrane region" description="Helical" evidence="6">
    <location>
        <begin position="49"/>
        <end position="68"/>
    </location>
</feature>
<keyword evidence="3 6" id="KW-0812">Transmembrane</keyword>
<feature type="transmembrane region" description="Helical" evidence="6">
    <location>
        <begin position="365"/>
        <end position="384"/>
    </location>
</feature>
<dbReference type="InterPro" id="IPR007603">
    <property type="entry name" value="Choline_transptr-like"/>
</dbReference>
<dbReference type="PANTHER" id="PTHR12385">
    <property type="entry name" value="CHOLINE TRANSPORTER-LIKE (SLC FAMILY 44)"/>
    <property type="match status" value="1"/>
</dbReference>
<keyword evidence="8" id="KW-1185">Reference proteome</keyword>
<feature type="transmembrane region" description="Helical" evidence="6">
    <location>
        <begin position="180"/>
        <end position="201"/>
    </location>
</feature>
<name>A0A1Z5JM75_FISSO</name>
<comment type="function">
    <text evidence="6">Choline transporter.</text>
</comment>
<feature type="transmembrane region" description="Helical" evidence="6">
    <location>
        <begin position="405"/>
        <end position="427"/>
    </location>
</feature>
<dbReference type="AlphaFoldDB" id="A0A1Z5JM75"/>
<organism evidence="7 8">
    <name type="scientific">Fistulifera solaris</name>
    <name type="common">Oleaginous diatom</name>
    <dbReference type="NCBI Taxonomy" id="1519565"/>
    <lineage>
        <taxon>Eukaryota</taxon>
        <taxon>Sar</taxon>
        <taxon>Stramenopiles</taxon>
        <taxon>Ochrophyta</taxon>
        <taxon>Bacillariophyta</taxon>
        <taxon>Bacillariophyceae</taxon>
        <taxon>Bacillariophycidae</taxon>
        <taxon>Naviculales</taxon>
        <taxon>Naviculaceae</taxon>
        <taxon>Fistulifera</taxon>
    </lineage>
</organism>
<feature type="transmembrane region" description="Helical" evidence="6">
    <location>
        <begin position="301"/>
        <end position="319"/>
    </location>
</feature>
<evidence type="ECO:0000256" key="4">
    <source>
        <dbReference type="ARBA" id="ARBA00022989"/>
    </source>
</evidence>
<accession>A0A1Z5JM75</accession>
<feature type="transmembrane region" description="Helical" evidence="6">
    <location>
        <begin position="264"/>
        <end position="289"/>
    </location>
</feature>